<evidence type="ECO:0000256" key="1">
    <source>
        <dbReference type="SAM" id="MobiDB-lite"/>
    </source>
</evidence>
<evidence type="ECO:0000259" key="2">
    <source>
        <dbReference type="Pfam" id="PF00535"/>
    </source>
</evidence>
<reference evidence="3" key="1">
    <citation type="submission" date="2020-10" db="EMBL/GenBank/DDBJ databases">
        <authorList>
            <person name="Gilroy R."/>
        </authorList>
    </citation>
    <scope>NUCLEOTIDE SEQUENCE</scope>
    <source>
        <strain evidence="3">G3-3990</strain>
    </source>
</reference>
<dbReference type="InterPro" id="IPR050834">
    <property type="entry name" value="Glycosyltransf_2"/>
</dbReference>
<protein>
    <submittedName>
        <fullName evidence="3">Glycosyltransferase family 2 protein</fullName>
    </submittedName>
</protein>
<organism evidence="3 4">
    <name type="scientific">Candidatus Gallipaludibacter merdavium</name>
    <dbReference type="NCBI Taxonomy" id="2840839"/>
    <lineage>
        <taxon>Bacteria</taxon>
        <taxon>Pseudomonadati</taxon>
        <taxon>Bacteroidota</taxon>
        <taxon>Bacteroidia</taxon>
        <taxon>Bacteroidales</taxon>
        <taxon>Candidatus Gallipaludibacter</taxon>
    </lineage>
</organism>
<dbReference type="EMBL" id="JADIMG010000084">
    <property type="protein sequence ID" value="MBO8460431.1"/>
    <property type="molecule type" value="Genomic_DNA"/>
</dbReference>
<dbReference type="PANTHER" id="PTHR43685">
    <property type="entry name" value="GLYCOSYLTRANSFERASE"/>
    <property type="match status" value="1"/>
</dbReference>
<dbReference type="CDD" id="cd06420">
    <property type="entry name" value="GT2_Chondriotin_Pol_N"/>
    <property type="match status" value="1"/>
</dbReference>
<dbReference type="InterPro" id="IPR029044">
    <property type="entry name" value="Nucleotide-diphossugar_trans"/>
</dbReference>
<dbReference type="Proteomes" id="UP000823641">
    <property type="component" value="Unassembled WGS sequence"/>
</dbReference>
<accession>A0A9D9HUI0</accession>
<name>A0A9D9HUI0_9BACT</name>
<comment type="caution">
    <text evidence="3">The sequence shown here is derived from an EMBL/GenBank/DDBJ whole genome shotgun (WGS) entry which is preliminary data.</text>
</comment>
<dbReference type="PANTHER" id="PTHR43685:SF3">
    <property type="entry name" value="SLR2126 PROTEIN"/>
    <property type="match status" value="1"/>
</dbReference>
<reference evidence="3" key="2">
    <citation type="journal article" date="2021" name="PeerJ">
        <title>Extensive microbial diversity within the chicken gut microbiome revealed by metagenomics and culture.</title>
        <authorList>
            <person name="Gilroy R."/>
            <person name="Ravi A."/>
            <person name="Getino M."/>
            <person name="Pursley I."/>
            <person name="Horton D.L."/>
            <person name="Alikhan N.F."/>
            <person name="Baker D."/>
            <person name="Gharbi K."/>
            <person name="Hall N."/>
            <person name="Watson M."/>
            <person name="Adriaenssens E.M."/>
            <person name="Foster-Nyarko E."/>
            <person name="Jarju S."/>
            <person name="Secka A."/>
            <person name="Antonio M."/>
            <person name="Oren A."/>
            <person name="Chaudhuri R.R."/>
            <person name="La Ragione R."/>
            <person name="Hildebrand F."/>
            <person name="Pallen M.J."/>
        </authorList>
    </citation>
    <scope>NUCLEOTIDE SEQUENCE</scope>
    <source>
        <strain evidence="3">G3-3990</strain>
    </source>
</reference>
<feature type="domain" description="Glycosyltransferase 2-like" evidence="2">
    <location>
        <begin position="13"/>
        <end position="118"/>
    </location>
</feature>
<evidence type="ECO:0000313" key="4">
    <source>
        <dbReference type="Proteomes" id="UP000823641"/>
    </source>
</evidence>
<dbReference type="InterPro" id="IPR001173">
    <property type="entry name" value="Glyco_trans_2-like"/>
</dbReference>
<proteinExistence type="predicted"/>
<feature type="region of interest" description="Disordered" evidence="1">
    <location>
        <begin position="258"/>
        <end position="277"/>
    </location>
</feature>
<feature type="compositionally biased region" description="Polar residues" evidence="1">
    <location>
        <begin position="266"/>
        <end position="277"/>
    </location>
</feature>
<dbReference type="SUPFAM" id="SSF53448">
    <property type="entry name" value="Nucleotide-diphospho-sugar transferases"/>
    <property type="match status" value="1"/>
</dbReference>
<sequence length="277" mass="31871">MNMNNNKTFSVGVIISTYNNPQWLEKTLWGYLAQTVKPDEIIIADDGSTDKTKALLLKYQDRLPIKHVWHEDNGFRKTEILNKAVLASTADYLIFTDQDLIPRADFVETHCQFAEQGYFLSGGAVMLPAGISQQLTQEDIISQAAFSIDWLCKNGVKRSWKLMKLCKNKTITQLLNRLTTAKASWNGGNASTWRNFILKANGFDQRMKYGAEDREFGERLFNAGIRSKQLRYSLPLLHLYHTRPYRNKEDWDANQVIRRQTKENKSTTTPFGINQKP</sequence>
<dbReference type="AlphaFoldDB" id="A0A9D9HUI0"/>
<dbReference type="Gene3D" id="3.90.550.10">
    <property type="entry name" value="Spore Coat Polysaccharide Biosynthesis Protein SpsA, Chain A"/>
    <property type="match status" value="1"/>
</dbReference>
<gene>
    <name evidence="3" type="ORF">IAA73_08885</name>
</gene>
<dbReference type="Pfam" id="PF00535">
    <property type="entry name" value="Glycos_transf_2"/>
    <property type="match status" value="1"/>
</dbReference>
<evidence type="ECO:0000313" key="3">
    <source>
        <dbReference type="EMBL" id="MBO8460431.1"/>
    </source>
</evidence>